<accession>A0AAV1XM10</accession>
<sequence length="99" mass="9958">MKVEHPSSLSNLGAQFKLESRTEHIDEAEARRLAHQADRVGEALGTPGVKAFDASGKALGGKALGAPGDKAFGAPGKALGAPGKAQALGAPGKALFTAR</sequence>
<gene>
    <name evidence="2" type="ORF">LLUT_LOCUS23107</name>
</gene>
<keyword evidence="3" id="KW-1185">Reference proteome</keyword>
<dbReference type="AlphaFoldDB" id="A0AAV1XM10"/>
<name>A0AAV1XM10_LUPLU</name>
<proteinExistence type="predicted"/>
<evidence type="ECO:0000256" key="1">
    <source>
        <dbReference type="SAM" id="MobiDB-lite"/>
    </source>
</evidence>
<evidence type="ECO:0000313" key="2">
    <source>
        <dbReference type="EMBL" id="CAL0322047.1"/>
    </source>
</evidence>
<dbReference type="EMBL" id="CAXHTB010000016">
    <property type="protein sequence ID" value="CAL0322047.1"/>
    <property type="molecule type" value="Genomic_DNA"/>
</dbReference>
<reference evidence="2 3" key="1">
    <citation type="submission" date="2024-03" db="EMBL/GenBank/DDBJ databases">
        <authorList>
            <person name="Martinez-Hernandez J."/>
        </authorList>
    </citation>
    <scope>NUCLEOTIDE SEQUENCE [LARGE SCALE GENOMIC DNA]</scope>
</reference>
<feature type="region of interest" description="Disordered" evidence="1">
    <location>
        <begin position="80"/>
        <end position="99"/>
    </location>
</feature>
<comment type="caution">
    <text evidence="2">The sequence shown here is derived from an EMBL/GenBank/DDBJ whole genome shotgun (WGS) entry which is preliminary data.</text>
</comment>
<evidence type="ECO:0000313" key="3">
    <source>
        <dbReference type="Proteomes" id="UP001497480"/>
    </source>
</evidence>
<protein>
    <submittedName>
        <fullName evidence="2">Uncharacterized protein</fullName>
    </submittedName>
</protein>
<dbReference type="Proteomes" id="UP001497480">
    <property type="component" value="Unassembled WGS sequence"/>
</dbReference>
<organism evidence="2 3">
    <name type="scientific">Lupinus luteus</name>
    <name type="common">European yellow lupine</name>
    <dbReference type="NCBI Taxonomy" id="3873"/>
    <lineage>
        <taxon>Eukaryota</taxon>
        <taxon>Viridiplantae</taxon>
        <taxon>Streptophyta</taxon>
        <taxon>Embryophyta</taxon>
        <taxon>Tracheophyta</taxon>
        <taxon>Spermatophyta</taxon>
        <taxon>Magnoliopsida</taxon>
        <taxon>eudicotyledons</taxon>
        <taxon>Gunneridae</taxon>
        <taxon>Pentapetalae</taxon>
        <taxon>rosids</taxon>
        <taxon>fabids</taxon>
        <taxon>Fabales</taxon>
        <taxon>Fabaceae</taxon>
        <taxon>Papilionoideae</taxon>
        <taxon>50 kb inversion clade</taxon>
        <taxon>genistoids sensu lato</taxon>
        <taxon>core genistoids</taxon>
        <taxon>Genisteae</taxon>
        <taxon>Lupinus</taxon>
    </lineage>
</organism>